<dbReference type="PROSITE" id="PS50850">
    <property type="entry name" value="MFS"/>
    <property type="match status" value="1"/>
</dbReference>
<dbReference type="InterPro" id="IPR036259">
    <property type="entry name" value="MFS_trans_sf"/>
</dbReference>
<dbReference type="Gene3D" id="1.20.1250.20">
    <property type="entry name" value="MFS general substrate transporter like domains"/>
    <property type="match status" value="2"/>
</dbReference>
<evidence type="ECO:0000256" key="1">
    <source>
        <dbReference type="ARBA" id="ARBA00004141"/>
    </source>
</evidence>
<proteinExistence type="predicted"/>
<evidence type="ECO:0000256" key="4">
    <source>
        <dbReference type="ARBA" id="ARBA00022989"/>
    </source>
</evidence>
<keyword evidence="2" id="KW-0813">Transport</keyword>
<gene>
    <name evidence="8" type="primary">SPAC1002.16c_2</name>
    <name evidence="8" type="ORF">LOC62_05G007093</name>
</gene>
<dbReference type="RefSeq" id="XP_062629601.1">
    <property type="nucleotide sequence ID" value="XM_062773617.1"/>
</dbReference>
<feature type="transmembrane region" description="Helical" evidence="6">
    <location>
        <begin position="415"/>
        <end position="436"/>
    </location>
</feature>
<keyword evidence="5 6" id="KW-0472">Membrane</keyword>
<dbReference type="GO" id="GO:0022857">
    <property type="term" value="F:transmembrane transporter activity"/>
    <property type="evidence" value="ECO:0007669"/>
    <property type="project" value="InterPro"/>
</dbReference>
<feature type="transmembrane region" description="Helical" evidence="6">
    <location>
        <begin position="189"/>
        <end position="209"/>
    </location>
</feature>
<evidence type="ECO:0000256" key="5">
    <source>
        <dbReference type="ARBA" id="ARBA00023136"/>
    </source>
</evidence>
<evidence type="ECO:0000259" key="7">
    <source>
        <dbReference type="PROSITE" id="PS50850"/>
    </source>
</evidence>
<dbReference type="SUPFAM" id="SSF103473">
    <property type="entry name" value="MFS general substrate transporter"/>
    <property type="match status" value="1"/>
</dbReference>
<keyword evidence="4 6" id="KW-1133">Transmembrane helix</keyword>
<dbReference type="FunFam" id="1.20.1250.20:FF:000013">
    <property type="entry name" value="MFS general substrate transporter"/>
    <property type="match status" value="1"/>
</dbReference>
<feature type="domain" description="Major facilitator superfamily (MFS) profile" evidence="7">
    <location>
        <begin position="62"/>
        <end position="474"/>
    </location>
</feature>
<feature type="transmembrane region" description="Helical" evidence="6">
    <location>
        <begin position="154"/>
        <end position="177"/>
    </location>
</feature>
<dbReference type="InterPro" id="IPR020846">
    <property type="entry name" value="MFS_dom"/>
</dbReference>
<dbReference type="AlphaFoldDB" id="A0AAF0YBE2"/>
<dbReference type="Proteomes" id="UP000827549">
    <property type="component" value="Chromosome 5"/>
</dbReference>
<feature type="transmembrane region" description="Helical" evidence="6">
    <location>
        <begin position="356"/>
        <end position="375"/>
    </location>
</feature>
<evidence type="ECO:0000313" key="8">
    <source>
        <dbReference type="EMBL" id="WOO83575.1"/>
    </source>
</evidence>
<feature type="transmembrane region" description="Helical" evidence="6">
    <location>
        <begin position="221"/>
        <end position="244"/>
    </location>
</feature>
<name>A0AAF0YBE2_9TREE</name>
<dbReference type="FunFam" id="1.20.1250.20:FF:000034">
    <property type="entry name" value="MFS general substrate transporter"/>
    <property type="match status" value="1"/>
</dbReference>
<keyword evidence="9" id="KW-1185">Reference proteome</keyword>
<feature type="transmembrane region" description="Helical" evidence="6">
    <location>
        <begin position="304"/>
        <end position="322"/>
    </location>
</feature>
<dbReference type="GeneID" id="87810267"/>
<feature type="transmembrane region" description="Helical" evidence="6">
    <location>
        <begin position="448"/>
        <end position="469"/>
    </location>
</feature>
<reference evidence="8" key="1">
    <citation type="submission" date="2023-10" db="EMBL/GenBank/DDBJ databases">
        <authorList>
            <person name="Noh H."/>
        </authorList>
    </citation>
    <scope>NUCLEOTIDE SEQUENCE</scope>
    <source>
        <strain evidence="8">DUCC4014</strain>
    </source>
</reference>
<dbReference type="PANTHER" id="PTHR43791:SF19">
    <property type="entry name" value="TRANSPORTER, PUTATIVE (AFU_ORTHOLOGUE AFUA_1G01812)-RELATED"/>
    <property type="match status" value="1"/>
</dbReference>
<feature type="transmembrane region" description="Helical" evidence="6">
    <location>
        <begin position="129"/>
        <end position="148"/>
    </location>
</feature>
<dbReference type="PANTHER" id="PTHR43791">
    <property type="entry name" value="PERMEASE-RELATED"/>
    <property type="match status" value="1"/>
</dbReference>
<feature type="transmembrane region" description="Helical" evidence="6">
    <location>
        <begin position="99"/>
        <end position="117"/>
    </location>
</feature>
<organism evidence="8 9">
    <name type="scientific">Vanrija pseudolonga</name>
    <dbReference type="NCBI Taxonomy" id="143232"/>
    <lineage>
        <taxon>Eukaryota</taxon>
        <taxon>Fungi</taxon>
        <taxon>Dikarya</taxon>
        <taxon>Basidiomycota</taxon>
        <taxon>Agaricomycotina</taxon>
        <taxon>Tremellomycetes</taxon>
        <taxon>Trichosporonales</taxon>
        <taxon>Trichosporonaceae</taxon>
        <taxon>Vanrija</taxon>
    </lineage>
</organism>
<dbReference type="Pfam" id="PF07690">
    <property type="entry name" value="MFS_1"/>
    <property type="match status" value="1"/>
</dbReference>
<evidence type="ECO:0000313" key="9">
    <source>
        <dbReference type="Proteomes" id="UP000827549"/>
    </source>
</evidence>
<accession>A0AAF0YBE2</accession>
<evidence type="ECO:0000256" key="2">
    <source>
        <dbReference type="ARBA" id="ARBA00022448"/>
    </source>
</evidence>
<feature type="transmembrane region" description="Helical" evidence="6">
    <location>
        <begin position="62"/>
        <end position="79"/>
    </location>
</feature>
<dbReference type="GO" id="GO:0016020">
    <property type="term" value="C:membrane"/>
    <property type="evidence" value="ECO:0007669"/>
    <property type="project" value="UniProtKB-SubCell"/>
</dbReference>
<evidence type="ECO:0000256" key="6">
    <source>
        <dbReference type="SAM" id="Phobius"/>
    </source>
</evidence>
<sequence length="526" mass="59457">MAYEKEVDVVDVASVLSHEVTNANNEKDRAPLNPVLEEYLAMEPADRAAFDKKLLRRMDWHLIPWMTFLYLMSFLDRVNVGTAKLWNLERDLHLNSQQFANVTLVFFVSYVAFEIPSNLVLKKLRPSRFIPGIVIIWSLFQIFMGLVTNYGQLLALRFCLGAAEAGLFPGLSFYLNGWYRREELSQRMAFFWGGAVLAGAFGGIFGWGLGHMQGVGGKPGWAWIFIIEGLMTFVCGIASFWLIYDWPDRARFLTDLEREVIHYRLKLDSGLATQGAFSWKAIRRGVTDWKTITFMINYVGPAQCMYSLVMFAPSILASLGSWTRPQSLLLSVPPYALAFGTTIFTGYLSDKWFKRGIFNMFWGTLAVVGYVILMVTKQPAAKYFAVFLTTMSAAPMISTTIVWCGNNFGSHYKKATAMGMIFSSGNSAGIWAALAYRSKDPKPTYIPGHATAMSFAAANVITSVILWFFMRRENQRREREYGPAPGPEELHDIDDPAYRAKWGLEGLTHDEILNLGDDHPAFRYVL</sequence>
<comment type="subcellular location">
    <subcellularLocation>
        <location evidence="1">Membrane</location>
        <topology evidence="1">Multi-pass membrane protein</topology>
    </subcellularLocation>
</comment>
<dbReference type="InterPro" id="IPR011701">
    <property type="entry name" value="MFS"/>
</dbReference>
<keyword evidence="3 6" id="KW-0812">Transmembrane</keyword>
<feature type="transmembrane region" description="Helical" evidence="6">
    <location>
        <begin position="328"/>
        <end position="349"/>
    </location>
</feature>
<dbReference type="EMBL" id="CP086718">
    <property type="protein sequence ID" value="WOO83575.1"/>
    <property type="molecule type" value="Genomic_DNA"/>
</dbReference>
<evidence type="ECO:0000256" key="3">
    <source>
        <dbReference type="ARBA" id="ARBA00022692"/>
    </source>
</evidence>
<feature type="transmembrane region" description="Helical" evidence="6">
    <location>
        <begin position="381"/>
        <end position="403"/>
    </location>
</feature>
<protein>
    <submittedName>
        <fullName evidence="8">Purtative transporterc</fullName>
    </submittedName>
</protein>